<keyword evidence="3" id="KW-1185">Reference proteome</keyword>
<dbReference type="Gene3D" id="3.90.20.10">
    <property type="match status" value="1"/>
</dbReference>
<keyword evidence="1" id="KW-0175">Coiled coil</keyword>
<accession>A0A1Q9AX24</accession>
<protein>
    <submittedName>
        <fullName evidence="2">Uncharacterized protein</fullName>
    </submittedName>
</protein>
<sequence>MRTLNERISGNLETIGRFDAEFTKLSRHHAQVRGDILDVKAEVAQFRADVTQRLQALLLRMDEVENSIDAGDSRIKDLQRENRGQYNDILTAIQDGLQNSIAYRELSERVELLERRSQL</sequence>
<dbReference type="Proteomes" id="UP000186364">
    <property type="component" value="Unassembled WGS sequence"/>
</dbReference>
<evidence type="ECO:0000313" key="2">
    <source>
        <dbReference type="EMBL" id="OLP59981.1"/>
    </source>
</evidence>
<dbReference type="EMBL" id="MKIP01000043">
    <property type="protein sequence ID" value="OLP59981.1"/>
    <property type="molecule type" value="Genomic_DNA"/>
</dbReference>
<dbReference type="AlphaFoldDB" id="A0A1Q9AX24"/>
<name>A0A1Q9AX24_9HYPH</name>
<evidence type="ECO:0000256" key="1">
    <source>
        <dbReference type="SAM" id="Coils"/>
    </source>
</evidence>
<gene>
    <name evidence="2" type="ORF">BJF93_10385</name>
</gene>
<reference evidence="2 3" key="1">
    <citation type="submission" date="2016-09" db="EMBL/GenBank/DDBJ databases">
        <title>Rhizobium sp. nov., a novel species isolated from the rice rhizosphere.</title>
        <authorList>
            <person name="Zhao J."/>
            <person name="Zhang X."/>
        </authorList>
    </citation>
    <scope>NUCLEOTIDE SEQUENCE [LARGE SCALE GENOMIC DNA]</scope>
    <source>
        <strain evidence="2 3">1.7048</strain>
    </source>
</reference>
<proteinExistence type="predicted"/>
<comment type="caution">
    <text evidence="2">The sequence shown here is derived from an EMBL/GenBank/DDBJ whole genome shotgun (WGS) entry which is preliminary data.</text>
</comment>
<organism evidence="2 3">
    <name type="scientific">Xaviernesmea oryzae</name>
    <dbReference type="NCBI Taxonomy" id="464029"/>
    <lineage>
        <taxon>Bacteria</taxon>
        <taxon>Pseudomonadati</taxon>
        <taxon>Pseudomonadota</taxon>
        <taxon>Alphaproteobacteria</taxon>
        <taxon>Hyphomicrobiales</taxon>
        <taxon>Rhizobiaceae</taxon>
        <taxon>Rhizobium/Agrobacterium group</taxon>
        <taxon>Xaviernesmea</taxon>
    </lineage>
</organism>
<evidence type="ECO:0000313" key="3">
    <source>
        <dbReference type="Proteomes" id="UP000186364"/>
    </source>
</evidence>
<feature type="coiled-coil region" evidence="1">
    <location>
        <begin position="47"/>
        <end position="81"/>
    </location>
</feature>